<dbReference type="GeneID" id="54562037"/>
<name>A0A6A6C3U7_ZASCE</name>
<sequence>MQSNINQYFRASKGGIVRPKEDIVHKKDAVVDVHVDDHRPNPFDILPIEMNQRIAELLDGDDSLRAFMWTCRSTHAAIEGNGRSFWRRRFLATFERPSQPKSNNEYKNTYLQRRLINFHLVTFFLGRSKEERACLEVVRDIIVESFSEAHDDAGAGYKSANLAYLIKIIEACPSLLSCIFDPNTRRPQLQHRQRTGNVQPDPLLQTIQVLLTSQLLKLDSELTPWGFPESQQQAYNFRKMWKKSGGLSLDMEWLLHQVNFWRYHMLREDEITLCHAYCQLDASEYPRYWGKQLTNHPQSTGIVGRHWKGSWAYLSPEEVEEIREYGPNETIQDQFCAESREFQDLELEFLDNGEETWPAVFEQYLGALSAPKLQHAKTRASKGSSQPDDFTWDSRSFRFGGSGSEAKQGFLADGWLNTLPSQNGVPGWQRLTMMKYFKDHNDDVDYSRGLWAYEGVVLPGGKIIVGRWWDPEDGSYSGPFILWCVDTPELLRQHEDETTSQQL</sequence>
<keyword evidence="2" id="KW-1185">Reference proteome</keyword>
<protein>
    <recommendedName>
        <fullName evidence="3">F-box domain-containing protein</fullName>
    </recommendedName>
</protein>
<gene>
    <name evidence="1" type="ORF">M409DRAFT_27873</name>
</gene>
<dbReference type="SUPFAM" id="SSF81383">
    <property type="entry name" value="F-box domain"/>
    <property type="match status" value="1"/>
</dbReference>
<evidence type="ECO:0008006" key="3">
    <source>
        <dbReference type="Google" id="ProtNLM"/>
    </source>
</evidence>
<evidence type="ECO:0000313" key="2">
    <source>
        <dbReference type="Proteomes" id="UP000799537"/>
    </source>
</evidence>
<reference evidence="1" key="1">
    <citation type="journal article" date="2020" name="Stud. Mycol.">
        <title>101 Dothideomycetes genomes: a test case for predicting lifestyles and emergence of pathogens.</title>
        <authorList>
            <person name="Haridas S."/>
            <person name="Albert R."/>
            <person name="Binder M."/>
            <person name="Bloem J."/>
            <person name="Labutti K."/>
            <person name="Salamov A."/>
            <person name="Andreopoulos B."/>
            <person name="Baker S."/>
            <person name="Barry K."/>
            <person name="Bills G."/>
            <person name="Bluhm B."/>
            <person name="Cannon C."/>
            <person name="Castanera R."/>
            <person name="Culley D."/>
            <person name="Daum C."/>
            <person name="Ezra D."/>
            <person name="Gonzalez J."/>
            <person name="Henrissat B."/>
            <person name="Kuo A."/>
            <person name="Liang C."/>
            <person name="Lipzen A."/>
            <person name="Lutzoni F."/>
            <person name="Magnuson J."/>
            <person name="Mondo S."/>
            <person name="Nolan M."/>
            <person name="Ohm R."/>
            <person name="Pangilinan J."/>
            <person name="Park H.-J."/>
            <person name="Ramirez L."/>
            <person name="Alfaro M."/>
            <person name="Sun H."/>
            <person name="Tritt A."/>
            <person name="Yoshinaga Y."/>
            <person name="Zwiers L.-H."/>
            <person name="Turgeon B."/>
            <person name="Goodwin S."/>
            <person name="Spatafora J."/>
            <person name="Crous P."/>
            <person name="Grigoriev I."/>
        </authorList>
    </citation>
    <scope>NUCLEOTIDE SEQUENCE</scope>
    <source>
        <strain evidence="1">ATCC 36951</strain>
    </source>
</reference>
<dbReference type="InterPro" id="IPR036047">
    <property type="entry name" value="F-box-like_dom_sf"/>
</dbReference>
<organism evidence="1 2">
    <name type="scientific">Zasmidium cellare ATCC 36951</name>
    <dbReference type="NCBI Taxonomy" id="1080233"/>
    <lineage>
        <taxon>Eukaryota</taxon>
        <taxon>Fungi</taxon>
        <taxon>Dikarya</taxon>
        <taxon>Ascomycota</taxon>
        <taxon>Pezizomycotina</taxon>
        <taxon>Dothideomycetes</taxon>
        <taxon>Dothideomycetidae</taxon>
        <taxon>Mycosphaerellales</taxon>
        <taxon>Mycosphaerellaceae</taxon>
        <taxon>Zasmidium</taxon>
    </lineage>
</organism>
<dbReference type="EMBL" id="ML993617">
    <property type="protein sequence ID" value="KAF2161817.1"/>
    <property type="molecule type" value="Genomic_DNA"/>
</dbReference>
<proteinExistence type="predicted"/>
<accession>A0A6A6C3U7</accession>
<dbReference type="RefSeq" id="XP_033662706.1">
    <property type="nucleotide sequence ID" value="XM_033808765.1"/>
</dbReference>
<dbReference type="OrthoDB" id="3971593at2759"/>
<dbReference type="AlphaFoldDB" id="A0A6A6C3U7"/>
<dbReference type="Proteomes" id="UP000799537">
    <property type="component" value="Unassembled WGS sequence"/>
</dbReference>
<evidence type="ECO:0000313" key="1">
    <source>
        <dbReference type="EMBL" id="KAF2161817.1"/>
    </source>
</evidence>